<dbReference type="InterPro" id="IPR027304">
    <property type="entry name" value="Trigger_fact/SurA_dom_sf"/>
</dbReference>
<evidence type="ECO:0000256" key="8">
    <source>
        <dbReference type="ARBA" id="ARBA00038408"/>
    </source>
</evidence>
<keyword evidence="3" id="KW-0997">Cell inner membrane</keyword>
<dbReference type="Proteomes" id="UP000008139">
    <property type="component" value="Chromosome"/>
</dbReference>
<evidence type="ECO:0000256" key="10">
    <source>
        <dbReference type="ARBA" id="ARBA00042775"/>
    </source>
</evidence>
<reference evidence="15" key="2">
    <citation type="submission" date="2011-03" db="EMBL/GenBank/DDBJ databases">
        <title>The complete genome of Hippea maritima DSM 10411.</title>
        <authorList>
            <consortium name="US DOE Joint Genome Institute (JGI-PGF)"/>
            <person name="Lucas S."/>
            <person name="Copeland A."/>
            <person name="Lapidus A."/>
            <person name="Bruce D."/>
            <person name="Goodwin L."/>
            <person name="Pitluck S."/>
            <person name="Peters L."/>
            <person name="Kyrpides N."/>
            <person name="Mavromatis K."/>
            <person name="Pagani I."/>
            <person name="Ivanova N."/>
            <person name="Mikhailova N."/>
            <person name="Lu M."/>
            <person name="Detter J.C."/>
            <person name="Tapia R."/>
            <person name="Han C."/>
            <person name="Land M."/>
            <person name="Hauser L."/>
            <person name="Markowitz V."/>
            <person name="Cheng J.-F."/>
            <person name="Hugenholtz P."/>
            <person name="Woyke T."/>
            <person name="Wu D."/>
            <person name="Spring S."/>
            <person name="Schroeder M."/>
            <person name="Brambilla E."/>
            <person name="Klenk H.-P."/>
            <person name="Eisen J.A."/>
        </authorList>
    </citation>
    <scope>NUCLEOTIDE SEQUENCE [LARGE SCALE GENOMIC DNA]</scope>
    <source>
        <strain evidence="15">ATCC 700847 / DSM 10411 / MH2</strain>
    </source>
</reference>
<evidence type="ECO:0000313" key="14">
    <source>
        <dbReference type="EMBL" id="AEA33747.1"/>
    </source>
</evidence>
<dbReference type="SUPFAM" id="SSF54534">
    <property type="entry name" value="FKBP-like"/>
    <property type="match status" value="1"/>
</dbReference>
<keyword evidence="5 12" id="KW-1133">Transmembrane helix</keyword>
<dbReference type="HOGENOM" id="CLU_023843_1_2_7"/>
<evidence type="ECO:0000256" key="1">
    <source>
        <dbReference type="ARBA" id="ARBA00004382"/>
    </source>
</evidence>
<dbReference type="InParanoid" id="F2LVG3"/>
<keyword evidence="6 12" id="KW-0472">Membrane</keyword>
<dbReference type="InterPro" id="IPR046357">
    <property type="entry name" value="PPIase_dom_sf"/>
</dbReference>
<keyword evidence="7" id="KW-0143">Chaperone</keyword>
<sequence>MLDFLRNNIKRFAIVLWIAAAAFIIGGAYLFVRGPFTMGSNTAIEVGNTKISFQDYQKTYNNIYNFYVQMLTQLKGGNFSDDDLKKLNIKQKAIDILVERALLLQQAKKEGIKVSNEDVLRAIESNKAFYYNGKFSKEKYLALLKANNINPKDYEDSLKTALYIDKLKKRLFKDVKVSDKDVKSFFDKNYSKINLDFVSFDISSFKSKVKVDDEKLNKFYQKHKSDYRIPTMVKFEYIVVPLSYVKKKIKVTDNETEAFYNAHKDYFKVPLRIKVAHILISSKDNQTDSKLRKKADDVYKLLEDKKISFKEAAKKYSSDDYTRNVGGELGYVTKDMVIDEFWNNIIKLKRGEISKPFKTKFGYHIALVEDIKKPFVRPFKSVKDQIKDYLKTNKAKKVWFVEADKIFVKIRDSKESMKKAAKEFGLPFKETDYMSLKNPQTPFTAKMVQNALLSNKGALLGPDLSSAGYVIYKLTDKKPSYIPPFDKVKDKIKKDYIEKQAIKLALAQADNILKQIKASKSLKDVALAFKLKVETVKNLSKLMPTDKFPCSLKEDIMSRIFQKGKGYADKCQQGKKIYVFEVTDKIFDEKEFNKLKESIRNELISEKENEILEKFIDKLKKQTKIKINPKL</sequence>
<comment type="subcellular location">
    <subcellularLocation>
        <location evidence="1">Cell inner membrane</location>
        <topology evidence="1">Single-pass type II membrane protein</topology>
        <orientation evidence="1">Periplasmic side</orientation>
    </subcellularLocation>
</comment>
<keyword evidence="4 12" id="KW-0812">Transmembrane</keyword>
<dbReference type="RefSeq" id="WP_013681788.1">
    <property type="nucleotide sequence ID" value="NC_015318.1"/>
</dbReference>
<dbReference type="EMBL" id="CP002606">
    <property type="protein sequence ID" value="AEA33747.1"/>
    <property type="molecule type" value="Genomic_DNA"/>
</dbReference>
<evidence type="ECO:0000256" key="5">
    <source>
        <dbReference type="ARBA" id="ARBA00022989"/>
    </source>
</evidence>
<dbReference type="InterPro" id="IPR000297">
    <property type="entry name" value="PPIase_PpiC"/>
</dbReference>
<proteinExistence type="inferred from homology"/>
<evidence type="ECO:0000313" key="15">
    <source>
        <dbReference type="Proteomes" id="UP000008139"/>
    </source>
</evidence>
<dbReference type="KEGG" id="hmr:Hipma_0777"/>
<dbReference type="OrthoDB" id="9812372at2"/>
<evidence type="ECO:0000256" key="2">
    <source>
        <dbReference type="ARBA" id="ARBA00022475"/>
    </source>
</evidence>
<dbReference type="STRING" id="760142.Hipma_0777"/>
<keyword evidence="11" id="KW-0697">Rotamase</keyword>
<dbReference type="GO" id="GO:0003755">
    <property type="term" value="F:peptidyl-prolyl cis-trans isomerase activity"/>
    <property type="evidence" value="ECO:0007669"/>
    <property type="project" value="UniProtKB-KW"/>
</dbReference>
<gene>
    <name evidence="14" type="ordered locus">Hipma_0777</name>
</gene>
<comment type="similarity">
    <text evidence="8">Belongs to the PpiD chaperone family.</text>
</comment>
<dbReference type="Gene3D" id="1.10.4030.10">
    <property type="entry name" value="Porin chaperone SurA, peptide-binding domain"/>
    <property type="match status" value="1"/>
</dbReference>
<evidence type="ECO:0000259" key="13">
    <source>
        <dbReference type="PROSITE" id="PS50198"/>
    </source>
</evidence>
<evidence type="ECO:0000256" key="6">
    <source>
        <dbReference type="ARBA" id="ARBA00023136"/>
    </source>
</evidence>
<keyword evidence="2" id="KW-1003">Cell membrane</keyword>
<dbReference type="SUPFAM" id="SSF109998">
    <property type="entry name" value="Triger factor/SurA peptide-binding domain-like"/>
    <property type="match status" value="1"/>
</dbReference>
<dbReference type="GO" id="GO:0005886">
    <property type="term" value="C:plasma membrane"/>
    <property type="evidence" value="ECO:0007669"/>
    <property type="project" value="UniProtKB-SubCell"/>
</dbReference>
<keyword evidence="15" id="KW-1185">Reference proteome</keyword>
<dbReference type="PANTHER" id="PTHR47529">
    <property type="entry name" value="PEPTIDYL-PROLYL CIS-TRANS ISOMERASE D"/>
    <property type="match status" value="1"/>
</dbReference>
<feature type="domain" description="PpiC" evidence="13">
    <location>
        <begin position="270"/>
        <end position="370"/>
    </location>
</feature>
<evidence type="ECO:0000256" key="9">
    <source>
        <dbReference type="ARBA" id="ARBA00040743"/>
    </source>
</evidence>
<dbReference type="Gene3D" id="3.10.50.40">
    <property type="match status" value="1"/>
</dbReference>
<name>F2LVG3_HIPMA</name>
<dbReference type="Pfam" id="PF13616">
    <property type="entry name" value="Rotamase_3"/>
    <property type="match status" value="1"/>
</dbReference>
<dbReference type="PANTHER" id="PTHR47529:SF1">
    <property type="entry name" value="PERIPLASMIC CHAPERONE PPID"/>
    <property type="match status" value="1"/>
</dbReference>
<evidence type="ECO:0000256" key="3">
    <source>
        <dbReference type="ARBA" id="ARBA00022519"/>
    </source>
</evidence>
<dbReference type="PROSITE" id="PS50198">
    <property type="entry name" value="PPIC_PPIASE_2"/>
    <property type="match status" value="1"/>
</dbReference>
<reference evidence="14 15" key="1">
    <citation type="journal article" date="2011" name="Stand. Genomic Sci.">
        <title>Complete genome sequence of the thermophilic sulfur-reducer Hippea maritima type strain (MH(2)).</title>
        <authorList>
            <person name="Huntemann M."/>
            <person name="Lu M."/>
            <person name="Nolan M."/>
            <person name="Lapidus A."/>
            <person name="Lucas S."/>
            <person name="Hammon N."/>
            <person name="Deshpande S."/>
            <person name="Cheng J.F."/>
            <person name="Tapia R."/>
            <person name="Han C."/>
            <person name="Goodwin L."/>
            <person name="Pitluck S."/>
            <person name="Liolios K."/>
            <person name="Pagani I."/>
            <person name="Ivanova N."/>
            <person name="Ovchinikova G."/>
            <person name="Pati A."/>
            <person name="Chen A."/>
            <person name="Palaniappan K."/>
            <person name="Land M."/>
            <person name="Hauser L."/>
            <person name="Jeffries C.D."/>
            <person name="Detter J.C."/>
            <person name="Brambilla E.M."/>
            <person name="Rohde M."/>
            <person name="Spring S."/>
            <person name="Goker M."/>
            <person name="Woyke T."/>
            <person name="Bristow J."/>
            <person name="Eisen J.A."/>
            <person name="Markowitz V."/>
            <person name="Hugenholtz P."/>
            <person name="Kyrpides N.C."/>
            <person name="Klenk H.P."/>
            <person name="Mavromatis K."/>
        </authorList>
    </citation>
    <scope>NUCLEOTIDE SEQUENCE [LARGE SCALE GENOMIC DNA]</scope>
    <source>
        <strain evidence="15">ATCC 700847 / DSM 10411 / MH2</strain>
    </source>
</reference>
<organism evidence="14 15">
    <name type="scientific">Hippea maritima (strain ATCC 700847 / DSM 10411 / MH2)</name>
    <dbReference type="NCBI Taxonomy" id="760142"/>
    <lineage>
        <taxon>Bacteria</taxon>
        <taxon>Pseudomonadati</taxon>
        <taxon>Campylobacterota</taxon>
        <taxon>Desulfurellia</taxon>
        <taxon>Desulfurellales</taxon>
        <taxon>Hippeaceae</taxon>
        <taxon>Hippea</taxon>
    </lineage>
</organism>
<feature type="transmembrane region" description="Helical" evidence="12">
    <location>
        <begin position="12"/>
        <end position="32"/>
    </location>
</feature>
<evidence type="ECO:0000256" key="12">
    <source>
        <dbReference type="SAM" id="Phobius"/>
    </source>
</evidence>
<dbReference type="Pfam" id="PF13624">
    <property type="entry name" value="SurA_N_3"/>
    <property type="match status" value="1"/>
</dbReference>
<evidence type="ECO:0000256" key="11">
    <source>
        <dbReference type="PROSITE-ProRule" id="PRU00278"/>
    </source>
</evidence>
<protein>
    <recommendedName>
        <fullName evidence="9">Periplasmic chaperone PpiD</fullName>
    </recommendedName>
    <alternativeName>
        <fullName evidence="10">Periplasmic folding chaperone</fullName>
    </alternativeName>
</protein>
<evidence type="ECO:0000256" key="7">
    <source>
        <dbReference type="ARBA" id="ARBA00023186"/>
    </source>
</evidence>
<dbReference type="InterPro" id="IPR052029">
    <property type="entry name" value="PpiD_chaperone"/>
</dbReference>
<evidence type="ECO:0000256" key="4">
    <source>
        <dbReference type="ARBA" id="ARBA00022692"/>
    </source>
</evidence>
<keyword evidence="11 14" id="KW-0413">Isomerase</keyword>
<dbReference type="eggNOG" id="COG0760">
    <property type="taxonomic scope" value="Bacteria"/>
</dbReference>
<dbReference type="FunCoup" id="F2LVG3">
    <property type="interactions" value="146"/>
</dbReference>
<dbReference type="AlphaFoldDB" id="F2LVG3"/>
<accession>F2LVG3</accession>